<name>A0A151LQM3_PLARE</name>
<dbReference type="Proteomes" id="UP000076359">
    <property type="component" value="Chromosome 5"/>
</dbReference>
<protein>
    <submittedName>
        <fullName evidence="6">TATA-box binding protein, putative</fullName>
    </submittedName>
</protein>
<comment type="caution">
    <text evidence="6">The sequence shown here is derived from an EMBL/GenBank/DDBJ whole genome shotgun (WGS) entry which is preliminary data.</text>
</comment>
<dbReference type="FunFam" id="3.30.310.10:FF:000015">
    <property type="entry name" value="Transcription initiation factor TFiid"/>
    <property type="match status" value="1"/>
</dbReference>
<dbReference type="GO" id="GO:0005634">
    <property type="term" value="C:nucleus"/>
    <property type="evidence" value="ECO:0007669"/>
    <property type="project" value="UniProtKB-SubCell"/>
</dbReference>
<dbReference type="InterPro" id="IPR000814">
    <property type="entry name" value="TBP"/>
</dbReference>
<dbReference type="CDD" id="cd04516">
    <property type="entry name" value="TBP_eukaryotes"/>
    <property type="match status" value="1"/>
</dbReference>
<evidence type="ECO:0000256" key="1">
    <source>
        <dbReference type="ARBA" id="ARBA00004123"/>
    </source>
</evidence>
<dbReference type="GO" id="GO:0003677">
    <property type="term" value="F:DNA binding"/>
    <property type="evidence" value="ECO:0007669"/>
    <property type="project" value="UniProtKB-KW"/>
</dbReference>
<accession>A0A151LQM3</accession>
<dbReference type="SUPFAM" id="SSF55945">
    <property type="entry name" value="TATA-box binding protein-like"/>
    <property type="match status" value="2"/>
</dbReference>
<keyword evidence="3" id="KW-0238">DNA-binding</keyword>
<dbReference type="AlphaFoldDB" id="A0A151LQM3"/>
<evidence type="ECO:0000256" key="2">
    <source>
        <dbReference type="ARBA" id="ARBA00005560"/>
    </source>
</evidence>
<reference evidence="6 7" key="1">
    <citation type="journal article" date="2016" name="Nat. Commun.">
        <title>Genomes of cryptic chimpanzee Plasmodium species reveal key evolutionary events leading to human malaria.</title>
        <authorList>
            <person name="Sundararaman S.A."/>
            <person name="Plenderleith L.J."/>
            <person name="Liu W."/>
            <person name="Loy D.E."/>
            <person name="Learn G.H."/>
            <person name="Li Y."/>
            <person name="Shaw K.S."/>
            <person name="Ayouba A."/>
            <person name="Peeters M."/>
            <person name="Speede S."/>
            <person name="Shaw G.M."/>
            <person name="Bushman F.D."/>
            <person name="Brisson D."/>
            <person name="Rayner J.C."/>
            <person name="Sharp P.M."/>
            <person name="Hahn B.H."/>
        </authorList>
    </citation>
    <scope>NUCLEOTIDE SEQUENCE [LARGE SCALE GENOMIC DNA]</scope>
    <source>
        <strain evidence="6 7">SY57</strain>
    </source>
</reference>
<keyword evidence="5" id="KW-0539">Nucleus</keyword>
<evidence type="ECO:0000256" key="3">
    <source>
        <dbReference type="ARBA" id="ARBA00023125"/>
    </source>
</evidence>
<dbReference type="InterPro" id="IPR033710">
    <property type="entry name" value="TBP_eukaryotic"/>
</dbReference>
<gene>
    <name evidence="6" type="ORF">PRSY57_0505400</name>
</gene>
<dbReference type="Gene3D" id="3.30.310.10">
    <property type="entry name" value="TATA-Binding Protein"/>
    <property type="match status" value="2"/>
</dbReference>
<proteinExistence type="inferred from homology"/>
<dbReference type="EMBL" id="LVLA01000006">
    <property type="protein sequence ID" value="KYO01494.1"/>
    <property type="molecule type" value="Genomic_DNA"/>
</dbReference>
<sequence>MHKEEKEKDKKKDKDYHNDYHNDYLNDYLNDHHNDYHNDCNNNEREGSIHGDNIHAYEEQNYENDILNIINKEMDNIKSNDPIKNNCNNSYNNNIFDMNFLEQDQLFLEKINQDNVVSAHYTSEYDNNEKEKSDDLKNKLVHKNISLNIHNIISSANLCIDINLRLVAVSIRNAEYNPSKINTLIIRLNKPQCTALIFKNGRIMLTGTRTKKDSIMGCKKIAKIIKIVTKDKVKFCNFKIENIIASANCNIPIRLEVLAHDHKEYCNYEPELFAGLVYRYKPTSNLKSVILIFVSGKIIITGCKSVNKLYTVFQDIYNVLIQYKN</sequence>
<dbReference type="RefSeq" id="XP_012761580.2">
    <property type="nucleotide sequence ID" value="XM_012906126.2"/>
</dbReference>
<dbReference type="PROSITE" id="PS00351">
    <property type="entry name" value="TFIID"/>
    <property type="match status" value="1"/>
</dbReference>
<comment type="similarity">
    <text evidence="2">Belongs to the TBP family.</text>
</comment>
<evidence type="ECO:0000256" key="4">
    <source>
        <dbReference type="ARBA" id="ARBA00023163"/>
    </source>
</evidence>
<evidence type="ECO:0000256" key="5">
    <source>
        <dbReference type="ARBA" id="ARBA00023242"/>
    </source>
</evidence>
<dbReference type="VEuPathDB" id="PlasmoDB:PRG01_0505300"/>
<keyword evidence="4" id="KW-0804">Transcription</keyword>
<dbReference type="GO" id="GO:0006352">
    <property type="term" value="P:DNA-templated transcription initiation"/>
    <property type="evidence" value="ECO:0007669"/>
    <property type="project" value="InterPro"/>
</dbReference>
<dbReference type="PRINTS" id="PR00686">
    <property type="entry name" value="TIFACTORIID"/>
</dbReference>
<evidence type="ECO:0000313" key="7">
    <source>
        <dbReference type="Proteomes" id="UP000076359"/>
    </source>
</evidence>
<dbReference type="InterPro" id="IPR012295">
    <property type="entry name" value="TBP_dom_sf"/>
</dbReference>
<comment type="subcellular location">
    <subcellularLocation>
        <location evidence="1">Nucleus</location>
    </subcellularLocation>
</comment>
<dbReference type="FunFam" id="3.30.310.10:FF:000018">
    <property type="entry name" value="TATA-box-binding protein"/>
    <property type="match status" value="1"/>
</dbReference>
<dbReference type="GeneID" id="24529688"/>
<evidence type="ECO:0000313" key="6">
    <source>
        <dbReference type="EMBL" id="KYO01494.1"/>
    </source>
</evidence>
<dbReference type="PANTHER" id="PTHR10126">
    <property type="entry name" value="TATA-BOX BINDING PROTEIN"/>
    <property type="match status" value="1"/>
</dbReference>
<dbReference type="InterPro" id="IPR030491">
    <property type="entry name" value="TBP_CS"/>
</dbReference>
<dbReference type="Pfam" id="PF00352">
    <property type="entry name" value="TBP"/>
    <property type="match status" value="2"/>
</dbReference>
<dbReference type="VEuPathDB" id="PlasmoDB:PRCDC_0505400"/>
<dbReference type="KEGG" id="prei:PRSY57_0505400"/>
<organism evidence="6 7">
    <name type="scientific">Plasmodium reichenowi</name>
    <dbReference type="NCBI Taxonomy" id="5854"/>
    <lineage>
        <taxon>Eukaryota</taxon>
        <taxon>Sar</taxon>
        <taxon>Alveolata</taxon>
        <taxon>Apicomplexa</taxon>
        <taxon>Aconoidasida</taxon>
        <taxon>Haemosporida</taxon>
        <taxon>Plasmodiidae</taxon>
        <taxon>Plasmodium</taxon>
        <taxon>Plasmodium (Laverania)</taxon>
    </lineage>
</organism>